<gene>
    <name evidence="11" type="ORF">D0433_01940</name>
</gene>
<dbReference type="CDD" id="cd00075">
    <property type="entry name" value="HATPase"/>
    <property type="match status" value="1"/>
</dbReference>
<reference evidence="11 12" key="1">
    <citation type="journal article" date="2011" name="ISME J.">
        <title>Community ecology of hot spring cyanobacterial mats: predominant populations and their functional potential.</title>
        <authorList>
            <person name="Klatt C.G."/>
            <person name="Wood J.M."/>
            <person name="Rusch D.B."/>
            <person name="Bateson M.M."/>
            <person name="Hamamura N."/>
            <person name="Heidelberg J.F."/>
            <person name="Grossman A.R."/>
            <person name="Bhaya D."/>
            <person name="Cohan F.M."/>
            <person name="Kuhl M."/>
            <person name="Bryant D.A."/>
            <person name="Ward D.M."/>
        </authorList>
    </citation>
    <scope>NUCLEOTIDE SEQUENCE [LARGE SCALE GENOMIC DNA]</scope>
    <source>
        <strain evidence="11">OS</strain>
    </source>
</reference>
<dbReference type="InterPro" id="IPR003661">
    <property type="entry name" value="HisK_dim/P_dom"/>
</dbReference>
<dbReference type="SMART" id="SM00387">
    <property type="entry name" value="HATPase_c"/>
    <property type="match status" value="1"/>
</dbReference>
<evidence type="ECO:0000256" key="4">
    <source>
        <dbReference type="ARBA" id="ARBA00022553"/>
    </source>
</evidence>
<dbReference type="PROSITE" id="PS50109">
    <property type="entry name" value="HIS_KIN"/>
    <property type="match status" value="1"/>
</dbReference>
<dbReference type="InterPro" id="IPR036890">
    <property type="entry name" value="HATPase_C_sf"/>
</dbReference>
<evidence type="ECO:0000256" key="5">
    <source>
        <dbReference type="ARBA" id="ARBA00022679"/>
    </source>
</evidence>
<comment type="catalytic activity">
    <reaction evidence="1">
        <text>ATP + protein L-histidine = ADP + protein N-phospho-L-histidine.</text>
        <dbReference type="EC" id="2.7.13.3"/>
    </reaction>
</comment>
<evidence type="ECO:0000259" key="9">
    <source>
        <dbReference type="PROSITE" id="PS50109"/>
    </source>
</evidence>
<dbReference type="PANTHER" id="PTHR43711">
    <property type="entry name" value="TWO-COMPONENT HISTIDINE KINASE"/>
    <property type="match status" value="1"/>
</dbReference>
<dbReference type="GO" id="GO:0000155">
    <property type="term" value="F:phosphorelay sensor kinase activity"/>
    <property type="evidence" value="ECO:0007669"/>
    <property type="project" value="InterPro"/>
</dbReference>
<dbReference type="PROSITE" id="PS50885">
    <property type="entry name" value="HAMP"/>
    <property type="match status" value="1"/>
</dbReference>
<evidence type="ECO:0000259" key="10">
    <source>
        <dbReference type="PROSITE" id="PS50885"/>
    </source>
</evidence>
<dbReference type="EC" id="2.7.13.3" evidence="3"/>
<feature type="transmembrane region" description="Helical" evidence="8">
    <location>
        <begin position="269"/>
        <end position="291"/>
    </location>
</feature>
<dbReference type="CDD" id="cd06225">
    <property type="entry name" value="HAMP"/>
    <property type="match status" value="1"/>
</dbReference>
<dbReference type="FunFam" id="3.30.565.10:FF:000006">
    <property type="entry name" value="Sensor histidine kinase WalK"/>
    <property type="match status" value="1"/>
</dbReference>
<keyword evidence="5" id="KW-0808">Transferase</keyword>
<accession>A0A395M2Z8</accession>
<dbReference type="PRINTS" id="PR00344">
    <property type="entry name" value="BCTRLSENSOR"/>
</dbReference>
<dbReference type="Pfam" id="PF00512">
    <property type="entry name" value="HisKA"/>
    <property type="match status" value="1"/>
</dbReference>
<dbReference type="EMBL" id="PHFL01000008">
    <property type="protein sequence ID" value="RFM25173.1"/>
    <property type="molecule type" value="Genomic_DNA"/>
</dbReference>
<evidence type="ECO:0000256" key="7">
    <source>
        <dbReference type="ARBA" id="ARBA00023012"/>
    </source>
</evidence>
<keyword evidence="8" id="KW-1133">Transmembrane helix</keyword>
<evidence type="ECO:0000256" key="8">
    <source>
        <dbReference type="SAM" id="Phobius"/>
    </source>
</evidence>
<evidence type="ECO:0000313" key="11">
    <source>
        <dbReference type="EMBL" id="RFM25173.1"/>
    </source>
</evidence>
<keyword evidence="8" id="KW-0472">Membrane</keyword>
<comment type="subcellular location">
    <subcellularLocation>
        <location evidence="2">Membrane</location>
    </subcellularLocation>
</comment>
<dbReference type="SUPFAM" id="SSF47384">
    <property type="entry name" value="Homodimeric domain of signal transducing histidine kinase"/>
    <property type="match status" value="1"/>
</dbReference>
<dbReference type="InterPro" id="IPR003660">
    <property type="entry name" value="HAMP_dom"/>
</dbReference>
<feature type="domain" description="HAMP" evidence="10">
    <location>
        <begin position="293"/>
        <end position="345"/>
    </location>
</feature>
<keyword evidence="7" id="KW-0902">Two-component regulatory system</keyword>
<keyword evidence="8" id="KW-0812">Transmembrane</keyword>
<dbReference type="SMART" id="SM00304">
    <property type="entry name" value="HAMP"/>
    <property type="match status" value="1"/>
</dbReference>
<dbReference type="Proteomes" id="UP000266389">
    <property type="component" value="Unassembled WGS sequence"/>
</dbReference>
<dbReference type="InterPro" id="IPR050736">
    <property type="entry name" value="Sensor_HK_Regulatory"/>
</dbReference>
<dbReference type="InterPro" id="IPR003594">
    <property type="entry name" value="HATPase_dom"/>
</dbReference>
<name>A0A395M2Z8_9BACT</name>
<evidence type="ECO:0000313" key="12">
    <source>
        <dbReference type="Proteomes" id="UP000266389"/>
    </source>
</evidence>
<organism evidence="11 12">
    <name type="scientific">Candidatus Thermochlorobacter aerophilus</name>
    <dbReference type="NCBI Taxonomy" id="1868324"/>
    <lineage>
        <taxon>Bacteria</taxon>
        <taxon>Pseudomonadati</taxon>
        <taxon>Chlorobiota</taxon>
        <taxon>Chlorobiia</taxon>
        <taxon>Chlorobiales</taxon>
        <taxon>Candidatus Thermochlorobacteriaceae</taxon>
        <taxon>Candidatus Thermochlorobacter</taxon>
    </lineage>
</organism>
<dbReference type="Gene3D" id="3.30.565.10">
    <property type="entry name" value="Histidine kinase-like ATPase, C-terminal domain"/>
    <property type="match status" value="1"/>
</dbReference>
<dbReference type="CDD" id="cd00082">
    <property type="entry name" value="HisKA"/>
    <property type="match status" value="1"/>
</dbReference>
<proteinExistence type="predicted"/>
<dbReference type="Pfam" id="PF02518">
    <property type="entry name" value="HATPase_c"/>
    <property type="match status" value="1"/>
</dbReference>
<evidence type="ECO:0000256" key="2">
    <source>
        <dbReference type="ARBA" id="ARBA00004370"/>
    </source>
</evidence>
<keyword evidence="6 11" id="KW-0418">Kinase</keyword>
<dbReference type="InterPro" id="IPR005467">
    <property type="entry name" value="His_kinase_dom"/>
</dbReference>
<dbReference type="InterPro" id="IPR004358">
    <property type="entry name" value="Sig_transdc_His_kin-like_C"/>
</dbReference>
<keyword evidence="4" id="KW-0597">Phosphoprotein</keyword>
<protein>
    <recommendedName>
        <fullName evidence="3">histidine kinase</fullName>
        <ecNumber evidence="3">2.7.13.3</ecNumber>
    </recommendedName>
</protein>
<evidence type="ECO:0000256" key="3">
    <source>
        <dbReference type="ARBA" id="ARBA00012438"/>
    </source>
</evidence>
<dbReference type="GO" id="GO:0016020">
    <property type="term" value="C:membrane"/>
    <property type="evidence" value="ECO:0007669"/>
    <property type="project" value="UniProtKB-SubCell"/>
</dbReference>
<dbReference type="AlphaFoldDB" id="A0A395M2Z8"/>
<sequence length="712" mass="80435">MIGTSIVSRLSLRTRFFLLSSLLLFVSLVVVYAFVRPQYDQALLAERTTIVSEQQRYAIQAADRELSTWFSIAKYLATMFSTRPEQFETALRDQIGTHPNLIRISVLSLQTGDELEAQNSNFPNRDYPIAESDWQASLIDSSISVAFCRADSAETVCAVRLNTSLLEKPYLLTCLFDASQLFRTLLSLPLSEETELALFLNRAPMPTLLASTSNFKLVSELSLSSLSESRLITHEGKAYLLMASPFQTVAMHFVTLIPREVILEPANRLMIFSLSFIGTVLVIMFVVGWVASAQVTKPVQELVDSVKPMQSLDFSQPVPPSSLPELRTLSLTIDSMRQTLDRYQKLNVEKIIFEEWKNKLLMTYSEDLIGIAGGDDRFTFQNKRFAELCHELGFQTAPTRDEFFRHRSVKIVKRSKSTESLATFEAERYQSELEITFGETVQAYRTQTVALYTAEKTLVGSFIILHDLTQERELEKIKAETMNIIVHELRSPLNSVIGFSDLLLQPMEFDDAQRKEFITLIHQSGHRLLKLVNRFLDVMRLESGRQEIIRQPVDLPSIVRYLMDSLQAQAQKKSVNFSFKCSEPFPTIYASEDLITEAIQNLMTNAIKYGGENRTIEMELRADSDNAVFSITDYGYGIPPEAQSKLFTKFYRVPNSKSKEIGTGLGLAYTKEIVTRHGGTISLESNPEIGCCFTITLPIRATSPVELQSAAT</sequence>
<dbReference type="SMART" id="SM00388">
    <property type="entry name" value="HisKA"/>
    <property type="match status" value="1"/>
</dbReference>
<dbReference type="SUPFAM" id="SSF55874">
    <property type="entry name" value="ATPase domain of HSP90 chaperone/DNA topoisomerase II/histidine kinase"/>
    <property type="match status" value="1"/>
</dbReference>
<dbReference type="Gene3D" id="6.10.340.10">
    <property type="match status" value="1"/>
</dbReference>
<comment type="caution">
    <text evidence="11">The sequence shown here is derived from an EMBL/GenBank/DDBJ whole genome shotgun (WGS) entry which is preliminary data.</text>
</comment>
<dbReference type="InterPro" id="IPR036097">
    <property type="entry name" value="HisK_dim/P_sf"/>
</dbReference>
<dbReference type="Gene3D" id="1.10.287.130">
    <property type="match status" value="1"/>
</dbReference>
<feature type="domain" description="Histidine kinase" evidence="9">
    <location>
        <begin position="484"/>
        <end position="701"/>
    </location>
</feature>
<evidence type="ECO:0000256" key="6">
    <source>
        <dbReference type="ARBA" id="ARBA00022777"/>
    </source>
</evidence>
<evidence type="ECO:0000256" key="1">
    <source>
        <dbReference type="ARBA" id="ARBA00000085"/>
    </source>
</evidence>
<dbReference type="PANTHER" id="PTHR43711:SF26">
    <property type="entry name" value="SENSOR HISTIDINE KINASE RCSC"/>
    <property type="match status" value="1"/>
</dbReference>